<comment type="caution">
    <text evidence="3">The sequence shown here is derived from an EMBL/GenBank/DDBJ whole genome shotgun (WGS) entry which is preliminary data.</text>
</comment>
<gene>
    <name evidence="3" type="ORF">GCM10007049_20410</name>
</gene>
<dbReference type="InterPro" id="IPR027843">
    <property type="entry name" value="DUF4440"/>
</dbReference>
<dbReference type="Pfam" id="PF14534">
    <property type="entry name" value="DUF4440"/>
    <property type="match status" value="1"/>
</dbReference>
<dbReference type="Proteomes" id="UP000619457">
    <property type="component" value="Unassembled WGS sequence"/>
</dbReference>
<dbReference type="SUPFAM" id="SSF54427">
    <property type="entry name" value="NTF2-like"/>
    <property type="match status" value="1"/>
</dbReference>
<keyword evidence="1" id="KW-0732">Signal</keyword>
<evidence type="ECO:0000259" key="2">
    <source>
        <dbReference type="Pfam" id="PF14534"/>
    </source>
</evidence>
<name>A0A918PYL2_9BACT</name>
<dbReference type="AlphaFoldDB" id="A0A918PYL2"/>
<feature type="chain" id="PRO_5037065423" description="DUF4440 domain-containing protein" evidence="1">
    <location>
        <begin position="19"/>
        <end position="143"/>
    </location>
</feature>
<feature type="domain" description="DUF4440" evidence="2">
    <location>
        <begin position="29"/>
        <end position="134"/>
    </location>
</feature>
<accession>A0A918PYL2</accession>
<dbReference type="EMBL" id="BMWX01000003">
    <property type="protein sequence ID" value="GGZ27493.1"/>
    <property type="molecule type" value="Genomic_DNA"/>
</dbReference>
<dbReference type="RefSeq" id="WP_018473049.1">
    <property type="nucleotide sequence ID" value="NZ_BMWX01000003.1"/>
</dbReference>
<evidence type="ECO:0000313" key="3">
    <source>
        <dbReference type="EMBL" id="GGZ27493.1"/>
    </source>
</evidence>
<protein>
    <recommendedName>
        <fullName evidence="2">DUF4440 domain-containing protein</fullName>
    </recommendedName>
</protein>
<reference evidence="3" key="2">
    <citation type="submission" date="2020-09" db="EMBL/GenBank/DDBJ databases">
        <authorList>
            <person name="Sun Q."/>
            <person name="Kim S."/>
        </authorList>
    </citation>
    <scope>NUCLEOTIDE SEQUENCE</scope>
    <source>
        <strain evidence="3">KCTC 12368</strain>
    </source>
</reference>
<dbReference type="Gene3D" id="3.10.450.50">
    <property type="match status" value="1"/>
</dbReference>
<evidence type="ECO:0000313" key="4">
    <source>
        <dbReference type="Proteomes" id="UP000619457"/>
    </source>
</evidence>
<organism evidence="3 4">
    <name type="scientific">Echinicola pacifica</name>
    <dbReference type="NCBI Taxonomy" id="346377"/>
    <lineage>
        <taxon>Bacteria</taxon>
        <taxon>Pseudomonadati</taxon>
        <taxon>Bacteroidota</taxon>
        <taxon>Cytophagia</taxon>
        <taxon>Cytophagales</taxon>
        <taxon>Cyclobacteriaceae</taxon>
        <taxon>Echinicola</taxon>
    </lineage>
</organism>
<feature type="signal peptide" evidence="1">
    <location>
        <begin position="1"/>
        <end position="18"/>
    </location>
</feature>
<evidence type="ECO:0000256" key="1">
    <source>
        <dbReference type="SAM" id="SignalP"/>
    </source>
</evidence>
<sequence length="143" mass="15796">MRKTYLFLLALLFTASFAQGQSKNSIALVQAVQQLNQLMINPQASKLKDITHKKLSYGHSSGRIENQTEFIAALVDGQSDFVSIDLQNQTYEVDGEIGIARHILSASTNDGGQPGTVRIGIMMIWQDTGTAWKLLARQAYKLP</sequence>
<reference evidence="3" key="1">
    <citation type="journal article" date="2014" name="Int. J. Syst. Evol. Microbiol.">
        <title>Complete genome sequence of Corynebacterium casei LMG S-19264T (=DSM 44701T), isolated from a smear-ripened cheese.</title>
        <authorList>
            <consortium name="US DOE Joint Genome Institute (JGI-PGF)"/>
            <person name="Walter F."/>
            <person name="Albersmeier A."/>
            <person name="Kalinowski J."/>
            <person name="Ruckert C."/>
        </authorList>
    </citation>
    <scope>NUCLEOTIDE SEQUENCE</scope>
    <source>
        <strain evidence="3">KCTC 12368</strain>
    </source>
</reference>
<dbReference type="InterPro" id="IPR032710">
    <property type="entry name" value="NTF2-like_dom_sf"/>
</dbReference>
<proteinExistence type="predicted"/>
<keyword evidence="4" id="KW-1185">Reference proteome</keyword>